<keyword evidence="1" id="KW-0472">Membrane</keyword>
<dbReference type="GO" id="GO:0016747">
    <property type="term" value="F:acyltransferase activity, transferring groups other than amino-acyl groups"/>
    <property type="evidence" value="ECO:0007669"/>
    <property type="project" value="InterPro"/>
</dbReference>
<dbReference type="RefSeq" id="WP_267676794.1">
    <property type="nucleotide sequence ID" value="NZ_CP113088.1"/>
</dbReference>
<keyword evidence="4" id="KW-1185">Reference proteome</keyword>
<dbReference type="PANTHER" id="PTHR23028">
    <property type="entry name" value="ACETYLTRANSFERASE"/>
    <property type="match status" value="1"/>
</dbReference>
<feature type="transmembrane region" description="Helical" evidence="1">
    <location>
        <begin position="248"/>
        <end position="267"/>
    </location>
</feature>
<dbReference type="GO" id="GO:0016020">
    <property type="term" value="C:membrane"/>
    <property type="evidence" value="ECO:0007669"/>
    <property type="project" value="TreeGrafter"/>
</dbReference>
<dbReference type="InterPro" id="IPR050879">
    <property type="entry name" value="Acyltransferase_3"/>
</dbReference>
<evidence type="ECO:0000313" key="4">
    <source>
        <dbReference type="Proteomes" id="UP001164705"/>
    </source>
</evidence>
<protein>
    <submittedName>
        <fullName evidence="3">Acyltransferase</fullName>
    </submittedName>
</protein>
<feature type="transmembrane region" description="Helical" evidence="1">
    <location>
        <begin position="224"/>
        <end position="242"/>
    </location>
</feature>
<feature type="transmembrane region" description="Helical" evidence="1">
    <location>
        <begin position="168"/>
        <end position="191"/>
    </location>
</feature>
<feature type="transmembrane region" description="Helical" evidence="1">
    <location>
        <begin position="317"/>
        <end position="341"/>
    </location>
</feature>
<dbReference type="EMBL" id="CP113088">
    <property type="protein sequence ID" value="WAC02199.1"/>
    <property type="molecule type" value="Genomic_DNA"/>
</dbReference>
<keyword evidence="1" id="KW-1133">Transmembrane helix</keyword>
<keyword evidence="1" id="KW-0812">Transmembrane</keyword>
<dbReference type="PANTHER" id="PTHR23028:SF53">
    <property type="entry name" value="ACYL_TRANSF_3 DOMAIN-CONTAINING PROTEIN"/>
    <property type="match status" value="1"/>
</dbReference>
<keyword evidence="3" id="KW-0808">Transferase</keyword>
<gene>
    <name evidence="3" type="ORF">N7U66_20990</name>
</gene>
<feature type="transmembrane region" description="Helical" evidence="1">
    <location>
        <begin position="47"/>
        <end position="64"/>
    </location>
</feature>
<dbReference type="InterPro" id="IPR002656">
    <property type="entry name" value="Acyl_transf_3_dom"/>
</dbReference>
<name>A0A9E8MWG7_9FLAO</name>
<reference evidence="3" key="1">
    <citation type="submission" date="2022-11" db="EMBL/GenBank/DDBJ databases">
        <title>Lacinutrix neustonica HL-RS19T sp. nov., isolated from the surface microlayer sample of brackish Lake Shihwa.</title>
        <authorList>
            <person name="Choi J.Y."/>
            <person name="Hwang C.Y."/>
        </authorList>
    </citation>
    <scope>NUCLEOTIDE SEQUENCE</scope>
    <source>
        <strain evidence="3">HL-RS19</strain>
    </source>
</reference>
<dbReference type="AlphaFoldDB" id="A0A9E8MWG7"/>
<evidence type="ECO:0000256" key="1">
    <source>
        <dbReference type="SAM" id="Phobius"/>
    </source>
</evidence>
<dbReference type="KEGG" id="lnu:N7U66_20990"/>
<evidence type="ECO:0000313" key="3">
    <source>
        <dbReference type="EMBL" id="WAC02199.1"/>
    </source>
</evidence>
<dbReference type="GO" id="GO:0000271">
    <property type="term" value="P:polysaccharide biosynthetic process"/>
    <property type="evidence" value="ECO:0007669"/>
    <property type="project" value="TreeGrafter"/>
</dbReference>
<feature type="domain" description="Acyltransferase 3" evidence="2">
    <location>
        <begin position="7"/>
        <end position="334"/>
    </location>
</feature>
<keyword evidence="3" id="KW-0012">Acyltransferase</keyword>
<proteinExistence type="predicted"/>
<evidence type="ECO:0000259" key="2">
    <source>
        <dbReference type="Pfam" id="PF01757"/>
    </source>
</evidence>
<accession>A0A9E8MWG7</accession>
<sequence>MKRLPNLNPLRFVLAFLVLIFHLPQLSQNQGLPYYNVFPIFHKGTEAVYMFFVLSGFLIISQIYKAQVNSTFSVKNFYARRALRILPLYFLIVSFGLLFYNIVLPVLGMPFEVNYEVKDLALLLVFPNVFSTLFKPGGILEILWSIGIEEQFYLMIAPLMLLIKNTRVVRVLVFITVLYFLIFHFDFFYVLRRFQCVYFFILSGGIIALLETQQKLTFLKKSKAIPLLIVVLTLFYFFTNWLQFDSIIIYNLVTAIVFSLFIHTISFNTQGFVIKNKGLNYLGTISYGIYMYHVIVLNAMVFLFLQLKKMIVINDVLTIVLLNVLTLFFTILLAHFSYNYFETYFLKLKNKYR</sequence>
<organism evidence="3 4">
    <name type="scientific">Lacinutrix neustonica</name>
    <dbReference type="NCBI Taxonomy" id="2980107"/>
    <lineage>
        <taxon>Bacteria</taxon>
        <taxon>Pseudomonadati</taxon>
        <taxon>Bacteroidota</taxon>
        <taxon>Flavobacteriia</taxon>
        <taxon>Flavobacteriales</taxon>
        <taxon>Flavobacteriaceae</taxon>
        <taxon>Lacinutrix</taxon>
    </lineage>
</organism>
<feature type="transmembrane region" description="Helical" evidence="1">
    <location>
        <begin position="279"/>
        <end position="305"/>
    </location>
</feature>
<feature type="transmembrane region" description="Helical" evidence="1">
    <location>
        <begin position="197"/>
        <end position="212"/>
    </location>
</feature>
<feature type="transmembrane region" description="Helical" evidence="1">
    <location>
        <begin position="120"/>
        <end position="147"/>
    </location>
</feature>
<feature type="transmembrane region" description="Helical" evidence="1">
    <location>
        <begin position="85"/>
        <end position="108"/>
    </location>
</feature>
<dbReference type="Pfam" id="PF01757">
    <property type="entry name" value="Acyl_transf_3"/>
    <property type="match status" value="1"/>
</dbReference>
<dbReference type="Proteomes" id="UP001164705">
    <property type="component" value="Chromosome"/>
</dbReference>